<evidence type="ECO:0000313" key="4">
    <source>
        <dbReference type="Proteomes" id="UP000757540"/>
    </source>
</evidence>
<sequence>MAEVPASRTALVTGATRGIGRAVALGLAGAGLDVALLARDTARLEEVADEVRALGRTAVVLTCDVTDEPAVRSSVAQAEASLGDGGLGSVDLLVNNAGRIDAEVPLWEADPDEWWSVQETNVRGPFLLSRYVIPGMLARGGGRVLDLSSGSGSHDMDVASAYNVSKTALMRMGHHLHAAGHSRGLRVLELAPGVVATDMTASMDAHVGRTAWTPVERTVEAVVAFAAGDLDACSGWFVRVSDDTPASLRALAAEATAAAPRHLRVLPASSADPMTQTLTGR</sequence>
<dbReference type="InterPro" id="IPR036291">
    <property type="entry name" value="NAD(P)-bd_dom_sf"/>
</dbReference>
<dbReference type="InterPro" id="IPR002347">
    <property type="entry name" value="SDR_fam"/>
</dbReference>
<dbReference type="Gene3D" id="3.40.50.720">
    <property type="entry name" value="NAD(P)-binding Rossmann-like Domain"/>
    <property type="match status" value="1"/>
</dbReference>
<dbReference type="EMBL" id="JABEZU010000001">
    <property type="protein sequence ID" value="NOV96965.1"/>
    <property type="molecule type" value="Genomic_DNA"/>
</dbReference>
<evidence type="ECO:0000256" key="1">
    <source>
        <dbReference type="ARBA" id="ARBA00006484"/>
    </source>
</evidence>
<accession>A0ABX2A4X1</accession>
<evidence type="ECO:0000256" key="2">
    <source>
        <dbReference type="ARBA" id="ARBA00023002"/>
    </source>
</evidence>
<proteinExistence type="inferred from homology"/>
<dbReference type="PANTHER" id="PTHR44196:SF1">
    <property type="entry name" value="DEHYDROGENASE_REDUCTASE SDR FAMILY MEMBER 7B"/>
    <property type="match status" value="1"/>
</dbReference>
<dbReference type="Proteomes" id="UP000757540">
    <property type="component" value="Unassembled WGS sequence"/>
</dbReference>
<dbReference type="PRINTS" id="PR00081">
    <property type="entry name" value="GDHRDH"/>
</dbReference>
<dbReference type="PANTHER" id="PTHR44196">
    <property type="entry name" value="DEHYDROGENASE/REDUCTASE SDR FAMILY MEMBER 7B"/>
    <property type="match status" value="1"/>
</dbReference>
<evidence type="ECO:0000313" key="3">
    <source>
        <dbReference type="EMBL" id="NOV96965.1"/>
    </source>
</evidence>
<dbReference type="RefSeq" id="WP_171783075.1">
    <property type="nucleotide sequence ID" value="NZ_BAAAML010000010.1"/>
</dbReference>
<keyword evidence="4" id="KW-1185">Reference proteome</keyword>
<organism evidence="3 4">
    <name type="scientific">Isoptericola halotolerans</name>
    <dbReference type="NCBI Taxonomy" id="300560"/>
    <lineage>
        <taxon>Bacteria</taxon>
        <taxon>Bacillati</taxon>
        <taxon>Actinomycetota</taxon>
        <taxon>Actinomycetes</taxon>
        <taxon>Micrococcales</taxon>
        <taxon>Promicromonosporaceae</taxon>
        <taxon>Isoptericola</taxon>
    </lineage>
</organism>
<comment type="caution">
    <text evidence="3">The sequence shown here is derived from an EMBL/GenBank/DDBJ whole genome shotgun (WGS) entry which is preliminary data.</text>
</comment>
<gene>
    <name evidence="3" type="ORF">HDG69_001518</name>
</gene>
<comment type="similarity">
    <text evidence="1">Belongs to the short-chain dehydrogenases/reductases (SDR) family.</text>
</comment>
<keyword evidence="2" id="KW-0560">Oxidoreductase</keyword>
<dbReference type="PROSITE" id="PS00061">
    <property type="entry name" value="ADH_SHORT"/>
    <property type="match status" value="1"/>
</dbReference>
<dbReference type="CDD" id="cd05233">
    <property type="entry name" value="SDR_c"/>
    <property type="match status" value="1"/>
</dbReference>
<protein>
    <submittedName>
        <fullName evidence="3">NAD(P)-dependent dehydrogenase (Short-subunit alcohol dehydrogenase family)</fullName>
    </submittedName>
</protein>
<dbReference type="Pfam" id="PF00106">
    <property type="entry name" value="adh_short"/>
    <property type="match status" value="1"/>
</dbReference>
<dbReference type="SUPFAM" id="SSF51735">
    <property type="entry name" value="NAD(P)-binding Rossmann-fold domains"/>
    <property type="match status" value="1"/>
</dbReference>
<dbReference type="InterPro" id="IPR020904">
    <property type="entry name" value="Sc_DH/Rdtase_CS"/>
</dbReference>
<reference evidence="3 4" key="1">
    <citation type="submission" date="2020-05" db="EMBL/GenBank/DDBJ databases">
        <title>Genomic Encyclopedia of Type Strains, Phase III (KMG-III): the genomes of soil and plant-associated and newly described type strains.</title>
        <authorList>
            <person name="Whitman W."/>
        </authorList>
    </citation>
    <scope>NUCLEOTIDE SEQUENCE [LARGE SCALE GENOMIC DNA]</scope>
    <source>
        <strain evidence="3 4">KCTC 19046</strain>
    </source>
</reference>
<name>A0ABX2A4X1_9MICO</name>